<evidence type="ECO:0000313" key="2">
    <source>
        <dbReference type="EMBL" id="KAE9728695.1"/>
    </source>
</evidence>
<reference evidence="2 3" key="1">
    <citation type="submission" date="2019-10" db="EMBL/GenBank/DDBJ databases">
        <title>Antimicrobial-resistant enteric bacteria are widely distributed amongst people, animals and the environment in northern Tanzania.</title>
        <authorList>
            <person name="Subbiah M."/>
            <person name="Call D.R."/>
        </authorList>
    </citation>
    <scope>NUCLEOTIDE SEQUENCE [LARGE SCALE GENOMIC DNA]</scope>
    <source>
        <strain evidence="2 3">TzEc067</strain>
    </source>
</reference>
<proteinExistence type="predicted"/>
<dbReference type="AlphaFoldDB" id="A0A6D0HK06"/>
<evidence type="ECO:0000256" key="1">
    <source>
        <dbReference type="SAM" id="SignalP"/>
    </source>
</evidence>
<feature type="chain" id="PRO_5043213721" evidence="1">
    <location>
        <begin position="27"/>
        <end position="225"/>
    </location>
</feature>
<accession>A0A6D0HK06</accession>
<name>A0A6D0HK06_ECOLX</name>
<dbReference type="RefSeq" id="WP_158114564.1">
    <property type="nucleotide sequence ID" value="NZ_WSGM01000015.1"/>
</dbReference>
<feature type="signal peptide" evidence="1">
    <location>
        <begin position="1"/>
        <end position="26"/>
    </location>
</feature>
<evidence type="ECO:0000313" key="3">
    <source>
        <dbReference type="Proteomes" id="UP000437875"/>
    </source>
</evidence>
<organism evidence="2 3">
    <name type="scientific">Escherichia coli</name>
    <dbReference type="NCBI Taxonomy" id="562"/>
    <lineage>
        <taxon>Bacteria</taxon>
        <taxon>Pseudomonadati</taxon>
        <taxon>Pseudomonadota</taxon>
        <taxon>Gammaproteobacteria</taxon>
        <taxon>Enterobacterales</taxon>
        <taxon>Enterobacteriaceae</taxon>
        <taxon>Escherichia</taxon>
    </lineage>
</organism>
<protein>
    <submittedName>
        <fullName evidence="2">Fimbrial protein</fullName>
    </submittedName>
</protein>
<comment type="caution">
    <text evidence="2">The sequence shown here is derived from an EMBL/GenBank/DDBJ whole genome shotgun (WGS) entry which is preliminary data.</text>
</comment>
<keyword evidence="1" id="KW-0732">Signal</keyword>
<sequence length="225" mass="24987">MLNIIRHLKSGMLPALFFLTSASVPAQPLIIPPGLWQEGMVVGGMEFSGTLYVPEVSWQWQPRAVRMSTPDAVQAGLTTGKSGMVSESRRGQDFYILGGHTTSLTTSRPGLQPSVTLLQVTPSSLRIAARRELSREQIRYGEITFIIRHLLEWQVNDYEWSSDYVGLTTRPDAFVSGAEALFLQKNDSQCIADAWGASLRGVRDAPGAEEAVKRWEENLMPVVYF</sequence>
<gene>
    <name evidence="2" type="ORF">GP711_20595</name>
</gene>
<dbReference type="EMBL" id="WSGM01000015">
    <property type="protein sequence ID" value="KAE9728695.1"/>
    <property type="molecule type" value="Genomic_DNA"/>
</dbReference>
<dbReference type="Proteomes" id="UP000437875">
    <property type="component" value="Unassembled WGS sequence"/>
</dbReference>